<dbReference type="GO" id="GO:0006508">
    <property type="term" value="P:proteolysis"/>
    <property type="evidence" value="ECO:0007669"/>
    <property type="project" value="UniProtKB-KW"/>
</dbReference>
<dbReference type="NCBIfam" id="TIGR02281">
    <property type="entry name" value="clan_AA_DTGA"/>
    <property type="match status" value="1"/>
</dbReference>
<accession>A0A1P8MTM7</accession>
<dbReference type="STRING" id="299262.BWR18_06365"/>
<protein>
    <submittedName>
        <fullName evidence="2">Aspartyl protease</fullName>
    </submittedName>
</protein>
<dbReference type="Pfam" id="PF13975">
    <property type="entry name" value="gag-asp_proteas"/>
    <property type="match status" value="1"/>
</dbReference>
<dbReference type="RefSeq" id="WP_076627206.1">
    <property type="nucleotide sequence ID" value="NZ_CP019312.1"/>
</dbReference>
<dbReference type="Proteomes" id="UP000186336">
    <property type="component" value="Chromosome"/>
</dbReference>
<name>A0A1P8MTM7_9RHOB</name>
<organism evidence="2 3">
    <name type="scientific">Tateyamaria omphalii</name>
    <dbReference type="NCBI Taxonomy" id="299262"/>
    <lineage>
        <taxon>Bacteria</taxon>
        <taxon>Pseudomonadati</taxon>
        <taxon>Pseudomonadota</taxon>
        <taxon>Alphaproteobacteria</taxon>
        <taxon>Rhodobacterales</taxon>
        <taxon>Roseobacteraceae</taxon>
        <taxon>Tateyamaria</taxon>
    </lineage>
</organism>
<dbReference type="AlphaFoldDB" id="A0A1P8MTM7"/>
<dbReference type="GO" id="GO:0004190">
    <property type="term" value="F:aspartic-type endopeptidase activity"/>
    <property type="evidence" value="ECO:0007669"/>
    <property type="project" value="InterPro"/>
</dbReference>
<dbReference type="Gene3D" id="2.40.70.10">
    <property type="entry name" value="Acid Proteases"/>
    <property type="match status" value="1"/>
</dbReference>
<dbReference type="CDD" id="cd05483">
    <property type="entry name" value="retropepsin_like_bacteria"/>
    <property type="match status" value="1"/>
</dbReference>
<keyword evidence="2" id="KW-0378">Hydrolase</keyword>
<dbReference type="InterPro" id="IPR011969">
    <property type="entry name" value="Clan_AA_Asp_peptidase_C"/>
</dbReference>
<dbReference type="SUPFAM" id="SSF50630">
    <property type="entry name" value="Acid proteases"/>
    <property type="match status" value="1"/>
</dbReference>
<keyword evidence="1" id="KW-1133">Transmembrane helix</keyword>
<keyword evidence="3" id="KW-1185">Reference proteome</keyword>
<dbReference type="PROSITE" id="PS00141">
    <property type="entry name" value="ASP_PROTEASE"/>
    <property type="match status" value="1"/>
</dbReference>
<keyword evidence="1" id="KW-0472">Membrane</keyword>
<dbReference type="InterPro" id="IPR001969">
    <property type="entry name" value="Aspartic_peptidase_AS"/>
</dbReference>
<evidence type="ECO:0000313" key="2">
    <source>
        <dbReference type="EMBL" id="APX11343.1"/>
    </source>
</evidence>
<reference evidence="2 3" key="1">
    <citation type="submission" date="2017-01" db="EMBL/GenBank/DDBJ databases">
        <title>Complete genome of Tateyamaria omphalii DOK1-4 isolated from seawater in Dokdo.</title>
        <authorList>
            <person name="Kim J.H."/>
            <person name="Chi W.-J."/>
        </authorList>
    </citation>
    <scope>NUCLEOTIDE SEQUENCE [LARGE SCALE GENOMIC DNA]</scope>
    <source>
        <strain evidence="2 3">DOK1-4</strain>
    </source>
</reference>
<dbReference type="OrthoDB" id="7595324at2"/>
<evidence type="ECO:0000313" key="3">
    <source>
        <dbReference type="Proteomes" id="UP000186336"/>
    </source>
</evidence>
<dbReference type="InterPro" id="IPR034122">
    <property type="entry name" value="Retropepsin-like_bacterial"/>
</dbReference>
<gene>
    <name evidence="2" type="ORF">BWR18_06365</name>
</gene>
<feature type="transmembrane region" description="Helical" evidence="1">
    <location>
        <begin position="38"/>
        <end position="56"/>
    </location>
</feature>
<keyword evidence="2" id="KW-0645">Protease</keyword>
<dbReference type="EMBL" id="CP019312">
    <property type="protein sequence ID" value="APX11343.1"/>
    <property type="molecule type" value="Genomic_DNA"/>
</dbReference>
<sequence>MSGDSIAQLIYLGTFALVLGGGFLLSTKLRLSQTLQMAAIWALIFIGAIGVVGLWGDIQDDLLANQTRFDDSGTITIPRSFDGHYYLTLDINGQPTDFIVDTGATDIVLNRADAEAAGLDPANLTFLGRAATANGEVRTAPVRLDTVAIGPHEDTNVPAVVNNGELGQSLLGMGYLQRWGRIEIAGGEMTLSR</sequence>
<dbReference type="InterPro" id="IPR021109">
    <property type="entry name" value="Peptidase_aspartic_dom_sf"/>
</dbReference>
<proteinExistence type="predicted"/>
<evidence type="ECO:0000256" key="1">
    <source>
        <dbReference type="SAM" id="Phobius"/>
    </source>
</evidence>
<feature type="transmembrane region" description="Helical" evidence="1">
    <location>
        <begin position="6"/>
        <end position="26"/>
    </location>
</feature>
<keyword evidence="1" id="KW-0812">Transmembrane</keyword>
<dbReference type="KEGG" id="tom:BWR18_06365"/>